<evidence type="ECO:0000256" key="1">
    <source>
        <dbReference type="ARBA" id="ARBA00022598"/>
    </source>
</evidence>
<evidence type="ECO:0000259" key="3">
    <source>
        <dbReference type="Pfam" id="PF10079"/>
    </source>
</evidence>
<dbReference type="Pfam" id="PF10079">
    <property type="entry name" value="Rossmann-like_BshC"/>
    <property type="match status" value="1"/>
</dbReference>
<dbReference type="RefSeq" id="WP_105959832.1">
    <property type="nucleotide sequence ID" value="NZ_PVNS01000012.1"/>
</dbReference>
<dbReference type="EMBL" id="PVNS01000012">
    <property type="protein sequence ID" value="PRO64736.1"/>
    <property type="molecule type" value="Genomic_DNA"/>
</dbReference>
<dbReference type="OrthoDB" id="9765151at2"/>
<evidence type="ECO:0000313" key="6">
    <source>
        <dbReference type="Proteomes" id="UP000243650"/>
    </source>
</evidence>
<dbReference type="EC" id="6.-.-.-" evidence="2"/>
<proteinExistence type="inferred from homology"/>
<name>A0A2P6MEM3_ALKUR</name>
<dbReference type="InterPro" id="IPR055399">
    <property type="entry name" value="CC_BshC"/>
</dbReference>
<comment type="caution">
    <text evidence="5">The sequence shown here is derived from an EMBL/GenBank/DDBJ whole genome shotgun (WGS) entry which is preliminary data.</text>
</comment>
<dbReference type="Proteomes" id="UP000243650">
    <property type="component" value="Unassembled WGS sequence"/>
</dbReference>
<feature type="domain" description="Bacillithiol biosynthesis BshC C-terminal coiled-coil" evidence="4">
    <location>
        <begin position="378"/>
        <end position="528"/>
    </location>
</feature>
<dbReference type="InterPro" id="IPR011199">
    <property type="entry name" value="Bacillithiol_biosynth_BshC"/>
</dbReference>
<dbReference type="HAMAP" id="MF_01867">
    <property type="entry name" value="BshC"/>
    <property type="match status" value="1"/>
</dbReference>
<sequence>MQISTRTNYPPTSFAGKYLQQEETIHAFFDYRTTDAASKAQQLENHTFPRKKMADALAAYQKKLFPCAAALHQIDRLLDETSITVVAGQQAGLWTGPMYTIHKIIHLIVEAERLEERLGRPVIPIFWVAGEDHDIDEINHVHLHDGKLPKKFQLPEKNQEKLPASERRLYMEQAEKIIREALRYLPEKKFTEDVLHLLNRDLEPGMTYTDWFVRVLYQFFKGTGLVVMDAHDPLVRELERPYFAELVERNEELQRAFLSQGEAYRDAGFGEPVALESTSAHLFIHDDKGRELLEKVNGHFRHPATGQTWTPAELKQQVLEGSVQLSNNVVTRPLMQDFILPVHTFVAGAGELAYWGLLKQVFHLFERNMPVLLPRHSITIISRKSEKSMKLYKMTPEQVQSGKVPETAAVKVNEQRNRYEDRIFAMTKEKLNQVFRVETAPLRDSREAQVLVEATQEKLTRLMTEFEEKRGRLTERRAWAHNTRLAALETELFPSEGLQERKLNIVTFLNEYGLTLPRELLEAVRQHTEDLPLHLEVYI</sequence>
<gene>
    <name evidence="2 5" type="primary">bshC</name>
    <name evidence="5" type="ORF">C6I21_12555</name>
</gene>
<dbReference type="NCBIfam" id="TIGR03998">
    <property type="entry name" value="thiol_BshC"/>
    <property type="match status" value="1"/>
</dbReference>
<dbReference type="AlphaFoldDB" id="A0A2P6MEM3"/>
<keyword evidence="1 2" id="KW-0436">Ligase</keyword>
<organism evidence="5 6">
    <name type="scientific">Alkalicoccus urumqiensis</name>
    <name type="common">Bacillus urumqiensis</name>
    <dbReference type="NCBI Taxonomy" id="1548213"/>
    <lineage>
        <taxon>Bacteria</taxon>
        <taxon>Bacillati</taxon>
        <taxon>Bacillota</taxon>
        <taxon>Bacilli</taxon>
        <taxon>Bacillales</taxon>
        <taxon>Bacillaceae</taxon>
        <taxon>Alkalicoccus</taxon>
    </lineage>
</organism>
<comment type="similarity">
    <text evidence="2">Belongs to the BshC family.</text>
</comment>
<comment type="function">
    <text evidence="2">Involved in bacillithiol (BSH) biosynthesis. May catalyze the last step of the pathway, the addition of cysteine to glucosamine malate (GlcN-Mal) to generate BSH.</text>
</comment>
<reference evidence="5 6" key="1">
    <citation type="submission" date="2018-03" db="EMBL/GenBank/DDBJ databases">
        <title>Bacillus urumqiensis sp. nov., a moderately haloalkaliphilic bacterium isolated from a salt lake.</title>
        <authorList>
            <person name="Zhao B."/>
            <person name="Liao Z."/>
        </authorList>
    </citation>
    <scope>NUCLEOTIDE SEQUENCE [LARGE SCALE GENOMIC DNA]</scope>
    <source>
        <strain evidence="5 6">BZ-SZ-XJ18</strain>
    </source>
</reference>
<keyword evidence="6" id="KW-1185">Reference proteome</keyword>
<protein>
    <recommendedName>
        <fullName evidence="2">Putative cysteine ligase BshC</fullName>
        <ecNumber evidence="2">6.-.-.-</ecNumber>
    </recommendedName>
</protein>
<dbReference type="GO" id="GO:0016874">
    <property type="term" value="F:ligase activity"/>
    <property type="evidence" value="ECO:0007669"/>
    <property type="project" value="UniProtKB-UniRule"/>
</dbReference>
<dbReference type="Pfam" id="PF24850">
    <property type="entry name" value="CC_BshC"/>
    <property type="match status" value="1"/>
</dbReference>
<dbReference type="PIRSF" id="PIRSF012535">
    <property type="entry name" value="UCP012535"/>
    <property type="match status" value="1"/>
</dbReference>
<accession>A0A2P6MEM3</accession>
<evidence type="ECO:0000259" key="4">
    <source>
        <dbReference type="Pfam" id="PF24850"/>
    </source>
</evidence>
<feature type="domain" description="Bacillithiol biosynthesis BshC N-terminal Rossmann-like" evidence="3">
    <location>
        <begin position="8"/>
        <end position="375"/>
    </location>
</feature>
<evidence type="ECO:0000256" key="2">
    <source>
        <dbReference type="HAMAP-Rule" id="MF_01867"/>
    </source>
</evidence>
<dbReference type="InterPro" id="IPR055398">
    <property type="entry name" value="Rossmann-like_BshC"/>
</dbReference>
<evidence type="ECO:0000313" key="5">
    <source>
        <dbReference type="EMBL" id="PRO64736.1"/>
    </source>
</evidence>